<organism evidence="1 2">
    <name type="scientific">Paenirhodobacter populi</name>
    <dbReference type="NCBI Taxonomy" id="2306993"/>
    <lineage>
        <taxon>Bacteria</taxon>
        <taxon>Pseudomonadati</taxon>
        <taxon>Pseudomonadota</taxon>
        <taxon>Alphaproteobacteria</taxon>
        <taxon>Rhodobacterales</taxon>
        <taxon>Rhodobacter group</taxon>
        <taxon>Paenirhodobacter</taxon>
    </lineage>
</organism>
<dbReference type="SUPFAM" id="SSF53448">
    <property type="entry name" value="Nucleotide-diphospho-sugar transferases"/>
    <property type="match status" value="1"/>
</dbReference>
<dbReference type="InterPro" id="IPR029044">
    <property type="entry name" value="Nucleotide-diphossugar_trans"/>
</dbReference>
<dbReference type="InterPro" id="IPR008441">
    <property type="entry name" value="AfumC-like_glycosyl_Trfase"/>
</dbReference>
<dbReference type="GO" id="GO:0051999">
    <property type="term" value="P:mannosyl-inositol phosphorylceramide biosynthetic process"/>
    <property type="evidence" value="ECO:0007669"/>
    <property type="project" value="TreeGrafter"/>
</dbReference>
<reference evidence="1 2" key="2">
    <citation type="submission" date="2019-01" db="EMBL/GenBank/DDBJ databases">
        <authorList>
            <person name="Li Y."/>
        </authorList>
    </citation>
    <scope>NUCLEOTIDE SEQUENCE [LARGE SCALE GENOMIC DNA]</scope>
    <source>
        <strain evidence="1 2">07D10-4-3</strain>
    </source>
</reference>
<evidence type="ECO:0008006" key="3">
    <source>
        <dbReference type="Google" id="ProtNLM"/>
    </source>
</evidence>
<dbReference type="InterPro" id="IPR051706">
    <property type="entry name" value="Glycosyltransferase_domain"/>
</dbReference>
<evidence type="ECO:0000313" key="1">
    <source>
        <dbReference type="EMBL" id="RWR29824.1"/>
    </source>
</evidence>
<dbReference type="Gene3D" id="3.90.550.20">
    <property type="match status" value="1"/>
</dbReference>
<reference evidence="1 2" key="1">
    <citation type="submission" date="2019-01" db="EMBL/GenBank/DDBJ databases">
        <title>Sinorhodobacter populi sp. nov. isolated from the symptomatic bark tissue of Populus euramericana canker.</title>
        <authorList>
            <person name="Xu G."/>
        </authorList>
    </citation>
    <scope>NUCLEOTIDE SEQUENCE [LARGE SCALE GENOMIC DNA]</scope>
    <source>
        <strain evidence="1 2">07D10-4-3</strain>
    </source>
</reference>
<proteinExistence type="predicted"/>
<dbReference type="Proteomes" id="UP000284451">
    <property type="component" value="Unassembled WGS sequence"/>
</dbReference>
<dbReference type="PANTHER" id="PTHR32385:SF15">
    <property type="entry name" value="INOSITOL PHOSPHOCERAMIDE MANNOSYLTRANSFERASE 1"/>
    <property type="match status" value="1"/>
</dbReference>
<dbReference type="PANTHER" id="PTHR32385">
    <property type="entry name" value="MANNOSYL PHOSPHORYLINOSITOL CERAMIDE SYNTHASE"/>
    <property type="match status" value="1"/>
</dbReference>
<protein>
    <recommendedName>
        <fullName evidence="3">Capsular biosynthesis protein</fullName>
    </recommendedName>
</protein>
<dbReference type="AlphaFoldDB" id="A0A443KAL8"/>
<dbReference type="Pfam" id="PF05704">
    <property type="entry name" value="Caps_synth"/>
    <property type="match status" value="1"/>
</dbReference>
<dbReference type="GO" id="GO:0016020">
    <property type="term" value="C:membrane"/>
    <property type="evidence" value="ECO:0007669"/>
    <property type="project" value="GOC"/>
</dbReference>
<dbReference type="GO" id="GO:0000030">
    <property type="term" value="F:mannosyltransferase activity"/>
    <property type="evidence" value="ECO:0007669"/>
    <property type="project" value="TreeGrafter"/>
</dbReference>
<comment type="caution">
    <text evidence="1">The sequence shown here is derived from an EMBL/GenBank/DDBJ whole genome shotgun (WGS) entry which is preliminary data.</text>
</comment>
<evidence type="ECO:0000313" key="2">
    <source>
        <dbReference type="Proteomes" id="UP000284451"/>
    </source>
</evidence>
<dbReference type="EMBL" id="SAUY01000018">
    <property type="protein sequence ID" value="RWR29824.1"/>
    <property type="molecule type" value="Genomic_DNA"/>
</dbReference>
<accession>A0A443KAL8</accession>
<name>A0A443KAL8_9RHOB</name>
<sequence length="294" mass="34288">MRHIRRNPPGRETRPDFCRIHVLMKPADARSGNSMSQDIPRDSSLWQESSFQTTGESRMTGIMDIPRILWIYWRQGEAQAPHVVRLCIASWRRLNPGWDIRVLDDASVAQYADISDVPAHLPPRFHADVLRLRLLARYGGVWTDATTYCHRPLDGWLPLLAGQTGFFVFGGPYHDRWFDNWFIAAHPDNPLIGRWAENYARYARRLTWVPSKYFMMIYILQWDVLRHRKLWRAFHENGRLPAVGCMILQAWLENRADLAPFRKVLAAGLPLSKLNWRLSMDDAVIDRAFVEALE</sequence>
<gene>
    <name evidence="1" type="ORF">D2T29_13635</name>
</gene>